<keyword evidence="3" id="KW-1185">Reference proteome</keyword>
<organism evidence="2 3">
    <name type="scientific">Winogradskyella litorisediminis</name>
    <dbReference type="NCBI Taxonomy" id="1156618"/>
    <lineage>
        <taxon>Bacteria</taxon>
        <taxon>Pseudomonadati</taxon>
        <taxon>Bacteroidota</taxon>
        <taxon>Flavobacteriia</taxon>
        <taxon>Flavobacteriales</taxon>
        <taxon>Flavobacteriaceae</taxon>
        <taxon>Winogradskyella</taxon>
    </lineage>
</organism>
<keyword evidence="1" id="KW-0812">Transmembrane</keyword>
<evidence type="ECO:0008006" key="4">
    <source>
        <dbReference type="Google" id="ProtNLM"/>
    </source>
</evidence>
<proteinExistence type="predicted"/>
<sequence length="124" mass="13975">MKFIHRLGYYLGGFAIGIIILMFFLNGKDASCDYGPNARTRKNIALKSFEYSNNATSILASNAIDTASVRQLVSFGNVIFSESDTKAKPCKIYKLKNTYKEREVTMKIENCSLVARIVDFKIEN</sequence>
<keyword evidence="1" id="KW-1133">Transmembrane helix</keyword>
<evidence type="ECO:0000313" key="3">
    <source>
        <dbReference type="Proteomes" id="UP001597013"/>
    </source>
</evidence>
<dbReference type="Proteomes" id="UP001597013">
    <property type="component" value="Unassembled WGS sequence"/>
</dbReference>
<dbReference type="EMBL" id="JBHTJL010000003">
    <property type="protein sequence ID" value="MFD1061765.1"/>
    <property type="molecule type" value="Genomic_DNA"/>
</dbReference>
<evidence type="ECO:0000256" key="1">
    <source>
        <dbReference type="SAM" id="Phobius"/>
    </source>
</evidence>
<feature type="transmembrane region" description="Helical" evidence="1">
    <location>
        <begin position="7"/>
        <end position="25"/>
    </location>
</feature>
<reference evidence="3" key="1">
    <citation type="journal article" date="2019" name="Int. J. Syst. Evol. Microbiol.">
        <title>The Global Catalogue of Microorganisms (GCM) 10K type strain sequencing project: providing services to taxonomists for standard genome sequencing and annotation.</title>
        <authorList>
            <consortium name="The Broad Institute Genomics Platform"/>
            <consortium name="The Broad Institute Genome Sequencing Center for Infectious Disease"/>
            <person name="Wu L."/>
            <person name="Ma J."/>
        </authorList>
    </citation>
    <scope>NUCLEOTIDE SEQUENCE [LARGE SCALE GENOMIC DNA]</scope>
    <source>
        <strain evidence="3">CCUG 62215</strain>
    </source>
</reference>
<accession>A0ABW3N5E9</accession>
<dbReference type="RefSeq" id="WP_386126980.1">
    <property type="nucleotide sequence ID" value="NZ_JBHTJL010000003.1"/>
</dbReference>
<comment type="caution">
    <text evidence="2">The sequence shown here is derived from an EMBL/GenBank/DDBJ whole genome shotgun (WGS) entry which is preliminary data.</text>
</comment>
<gene>
    <name evidence="2" type="ORF">ACFQ1Q_00805</name>
</gene>
<name>A0ABW3N5E9_9FLAO</name>
<keyword evidence="1" id="KW-0472">Membrane</keyword>
<protein>
    <recommendedName>
        <fullName evidence="4">DUF4258 domain-containing protein</fullName>
    </recommendedName>
</protein>
<evidence type="ECO:0000313" key="2">
    <source>
        <dbReference type="EMBL" id="MFD1061765.1"/>
    </source>
</evidence>